<dbReference type="Gene3D" id="2.60.120.330">
    <property type="entry name" value="B-lactam Antibiotic, Isopenicillin N Synthase, Chain"/>
    <property type="match status" value="1"/>
</dbReference>
<evidence type="ECO:0000256" key="1">
    <source>
        <dbReference type="ARBA" id="ARBA00022723"/>
    </source>
</evidence>
<keyword evidence="1 3" id="KW-0479">Metal-binding</keyword>
<dbReference type="OrthoDB" id="288590at2759"/>
<dbReference type="Pfam" id="PF03171">
    <property type="entry name" value="2OG-FeII_Oxy"/>
    <property type="match status" value="1"/>
</dbReference>
<evidence type="ECO:0000259" key="4">
    <source>
        <dbReference type="PROSITE" id="PS51471"/>
    </source>
</evidence>
<keyword evidence="2 3" id="KW-0408">Iron</keyword>
<evidence type="ECO:0000313" key="6">
    <source>
        <dbReference type="RefSeq" id="XP_022985245.1"/>
    </source>
</evidence>
<evidence type="ECO:0000313" key="5">
    <source>
        <dbReference type="Proteomes" id="UP000504608"/>
    </source>
</evidence>
<organism evidence="5 6">
    <name type="scientific">Cucurbita maxima</name>
    <name type="common">Pumpkin</name>
    <name type="synonym">Winter squash</name>
    <dbReference type="NCBI Taxonomy" id="3661"/>
    <lineage>
        <taxon>Eukaryota</taxon>
        <taxon>Viridiplantae</taxon>
        <taxon>Streptophyta</taxon>
        <taxon>Embryophyta</taxon>
        <taxon>Tracheophyta</taxon>
        <taxon>Spermatophyta</taxon>
        <taxon>Magnoliopsida</taxon>
        <taxon>eudicotyledons</taxon>
        <taxon>Gunneridae</taxon>
        <taxon>Pentapetalae</taxon>
        <taxon>rosids</taxon>
        <taxon>fabids</taxon>
        <taxon>Cucurbitales</taxon>
        <taxon>Cucurbitaceae</taxon>
        <taxon>Cucurbiteae</taxon>
        <taxon>Cucurbita</taxon>
    </lineage>
</organism>
<evidence type="ECO:0000256" key="2">
    <source>
        <dbReference type="ARBA" id="ARBA00023004"/>
    </source>
</evidence>
<gene>
    <name evidence="6" type="primary">LOC111483296</name>
</gene>
<dbReference type="InterPro" id="IPR027443">
    <property type="entry name" value="IPNS-like_sf"/>
</dbReference>
<protein>
    <submittedName>
        <fullName evidence="6">Gibberellin 2-beta-dioxygenase 8-like</fullName>
    </submittedName>
</protein>
<dbReference type="InterPro" id="IPR044861">
    <property type="entry name" value="IPNS-like_FE2OG_OXY"/>
</dbReference>
<dbReference type="InterPro" id="IPR050231">
    <property type="entry name" value="Iron_ascorbate_oxido_reductase"/>
</dbReference>
<proteinExistence type="inferred from homology"/>
<sequence length="349" mass="40101">MSMEIEPPLQVRYYALMKEESESKNGRWVGEEEEREVVEECEEEEELPVIDLGLLKMGNSEREKCKSEMVEAARNWGFFQVLNHGVPERVLKGMMYEQEKVFNQPFAKKSLSNVLNMAGTYRWGNPVAMSPSQISWSEAFHMAVLEVSNLGEHVTLRPTMEAVVKKFGRLAESIAEILGQSLGIKSSYFKERCEKGRSSFRLNRYPPCPFASQVYGLIPHTDSDYLTILYQAQVSGLQLMKDGKWFSVKPNPKALLVNIGDLFQVVSNDAFRSLKHRVVASEAVERFSFAYFYSPSDDVMIESYTKPSIYRQFSYKEYRQQIEKDVEKTGNKVGLPRFLLHNMLPHLGQ</sequence>
<evidence type="ECO:0000256" key="3">
    <source>
        <dbReference type="RuleBase" id="RU003682"/>
    </source>
</evidence>
<dbReference type="SUPFAM" id="SSF51197">
    <property type="entry name" value="Clavaminate synthase-like"/>
    <property type="match status" value="1"/>
</dbReference>
<dbReference type="PROSITE" id="PS51471">
    <property type="entry name" value="FE2OG_OXY"/>
    <property type="match status" value="1"/>
</dbReference>
<dbReference type="Pfam" id="PF14226">
    <property type="entry name" value="DIOX_N"/>
    <property type="match status" value="1"/>
</dbReference>
<dbReference type="Proteomes" id="UP000504608">
    <property type="component" value="Unplaced"/>
</dbReference>
<reference evidence="6" key="1">
    <citation type="submission" date="2025-08" db="UniProtKB">
        <authorList>
            <consortium name="RefSeq"/>
        </authorList>
    </citation>
    <scope>IDENTIFICATION</scope>
    <source>
        <tissue evidence="6">Young leaves</tissue>
    </source>
</reference>
<dbReference type="InterPro" id="IPR026992">
    <property type="entry name" value="DIOX_N"/>
</dbReference>
<comment type="similarity">
    <text evidence="3">Belongs to the iron/ascorbate-dependent oxidoreductase family.</text>
</comment>
<dbReference type="InterPro" id="IPR005123">
    <property type="entry name" value="Oxoglu/Fe-dep_dioxygenase_dom"/>
</dbReference>
<name>A0A6J1JAT6_CUCMA</name>
<accession>A0A6J1JAT6</accession>
<dbReference type="RefSeq" id="XP_022985245.1">
    <property type="nucleotide sequence ID" value="XM_023129477.1"/>
</dbReference>
<feature type="domain" description="Fe2OG dioxygenase" evidence="4">
    <location>
        <begin position="196"/>
        <end position="295"/>
    </location>
</feature>
<dbReference type="GO" id="GO:0016491">
    <property type="term" value="F:oxidoreductase activity"/>
    <property type="evidence" value="ECO:0007669"/>
    <property type="project" value="UniProtKB-KW"/>
</dbReference>
<dbReference type="GO" id="GO:0046872">
    <property type="term" value="F:metal ion binding"/>
    <property type="evidence" value="ECO:0007669"/>
    <property type="project" value="UniProtKB-KW"/>
</dbReference>
<keyword evidence="3" id="KW-0560">Oxidoreductase</keyword>
<dbReference type="AlphaFoldDB" id="A0A6J1JAT6"/>
<keyword evidence="5" id="KW-1185">Reference proteome</keyword>
<dbReference type="PANTHER" id="PTHR47990">
    <property type="entry name" value="2-OXOGLUTARATE (2OG) AND FE(II)-DEPENDENT OXYGENASE SUPERFAMILY PROTEIN-RELATED"/>
    <property type="match status" value="1"/>
</dbReference>
<dbReference type="GeneID" id="111483296"/>
<dbReference type="KEGG" id="cmax:111483296"/>